<proteinExistence type="predicted"/>
<keyword evidence="2" id="KW-1185">Reference proteome</keyword>
<dbReference type="AlphaFoldDB" id="A0A1Q3AVS6"/>
<dbReference type="FunCoup" id="A0A1Q3AVS6">
    <property type="interactions" value="2147"/>
</dbReference>
<evidence type="ECO:0000313" key="2">
    <source>
        <dbReference type="Proteomes" id="UP000187406"/>
    </source>
</evidence>
<organism evidence="1 2">
    <name type="scientific">Cephalotus follicularis</name>
    <name type="common">Albany pitcher plant</name>
    <dbReference type="NCBI Taxonomy" id="3775"/>
    <lineage>
        <taxon>Eukaryota</taxon>
        <taxon>Viridiplantae</taxon>
        <taxon>Streptophyta</taxon>
        <taxon>Embryophyta</taxon>
        <taxon>Tracheophyta</taxon>
        <taxon>Spermatophyta</taxon>
        <taxon>Magnoliopsida</taxon>
        <taxon>eudicotyledons</taxon>
        <taxon>Gunneridae</taxon>
        <taxon>Pentapetalae</taxon>
        <taxon>rosids</taxon>
        <taxon>fabids</taxon>
        <taxon>Oxalidales</taxon>
        <taxon>Cephalotaceae</taxon>
        <taxon>Cephalotus</taxon>
    </lineage>
</organism>
<gene>
    <name evidence="1" type="ORF">CFOL_v3_03306</name>
</gene>
<reference evidence="2" key="1">
    <citation type="submission" date="2016-04" db="EMBL/GenBank/DDBJ databases">
        <title>Cephalotus genome sequencing.</title>
        <authorList>
            <person name="Fukushima K."/>
            <person name="Hasebe M."/>
            <person name="Fang X."/>
        </authorList>
    </citation>
    <scope>NUCLEOTIDE SEQUENCE [LARGE SCALE GENOMIC DNA]</scope>
    <source>
        <strain evidence="2">cv. St1</strain>
    </source>
</reference>
<comment type="caution">
    <text evidence="1">The sequence shown here is derived from an EMBL/GenBank/DDBJ whole genome shotgun (WGS) entry which is preliminary data.</text>
</comment>
<name>A0A1Q3AVS6_CEPFO</name>
<dbReference type="PANTHER" id="PTHR36337">
    <property type="entry name" value="OBSCURIN-LIKE PROTEIN"/>
    <property type="match status" value="1"/>
</dbReference>
<dbReference type="InParanoid" id="A0A1Q3AVS6"/>
<dbReference type="STRING" id="3775.A0A1Q3AVS6"/>
<protein>
    <submittedName>
        <fullName evidence="1">Uncharacterized protein</fullName>
    </submittedName>
</protein>
<accession>A0A1Q3AVS6</accession>
<dbReference type="OrthoDB" id="18975at2759"/>
<dbReference type="PANTHER" id="PTHR36337:SF1">
    <property type="entry name" value="OBSCURIN-LIKE PROTEIN"/>
    <property type="match status" value="1"/>
</dbReference>
<evidence type="ECO:0000313" key="1">
    <source>
        <dbReference type="EMBL" id="GAV59775.1"/>
    </source>
</evidence>
<dbReference type="Proteomes" id="UP000187406">
    <property type="component" value="Unassembled WGS sequence"/>
</dbReference>
<sequence>MARRVNIIFLDEWLRSSSGCGNSIMSRYSSSSSSTSSSLSARAVIQAWAELRDSLKKKSFNSHHLQSLKILLNSQISLHVADPQAKLLLSILSSPNFYFPSESYHLFLRLLYIWVRKSFSPSSELIDLAVEVLSCLFTTESCSEKSPFFFSEGVLLLGAFSFVPSVSDRSKTVCLELLCRLLEEEYRLISSFEGHVADVLAGIGYALSSSVNVHYLRTLNCLLGIWGKEDGPRGSVPHGLMILHLIEWVLSNLIDSNSLGKIQVFIQETLETPKSMYVPFALVMAAGGALRASSRFASGGQWPEIFLRLRISAENQIESVAQSLISKTGGFPYLRNDSLTGLLLQCISLALARSSSVSSRGPLFICLASALLSEIFPLRHIYQRVIEASQNISARLGFDEIKEHLNSVSFKEAGAITGIFCSQYVSVDEGNKRIVENLIWDYCRDVYFGHRQVALLLRGREDQLLTDVEKIAESAFLMVVLFALSVTKHRLSSKFSQEIQMETSVCILISFSCLEFFRRIRLPEYMDTIRGVVVSVQENESACVSFVESMPSYVGLIKGQGCSLLQRMEYIWSKDEVQTARILFYLRVLPTCIERVPAPVFGRVVAPTMFLYMGHPNEKVVRASHSLFVGFMSSGNDSSQDERDLLKEQIVFYYMQRSLAEYPGTTPFDGMASGVAALVRHLPAGSPAAFYCIHSLVEKANSLCTETLLHMPDTWRNCQGELEPCKKLLELLLRLISLVDVQVLPVLMKLLAQLIVQLPKDGQNMVLNELYSQVAESDDVTRKPSLVSWLQSLSYLCTRGVSGSATSRGIGSEEYNVSASTRGPSNWDRLNAQL</sequence>
<dbReference type="EMBL" id="BDDD01000124">
    <property type="protein sequence ID" value="GAV59775.1"/>
    <property type="molecule type" value="Genomic_DNA"/>
</dbReference>